<dbReference type="PANTHER" id="PTHR30146">
    <property type="entry name" value="LACI-RELATED TRANSCRIPTIONAL REPRESSOR"/>
    <property type="match status" value="1"/>
</dbReference>
<gene>
    <name evidence="6" type="ordered locus">Hore_16200</name>
</gene>
<dbReference type="AlphaFoldDB" id="B8CYK0"/>
<dbReference type="Gene3D" id="3.40.50.2300">
    <property type="match status" value="2"/>
</dbReference>
<dbReference type="Pfam" id="PF00356">
    <property type="entry name" value="LacI"/>
    <property type="match status" value="1"/>
</dbReference>
<dbReference type="InterPro" id="IPR010982">
    <property type="entry name" value="Lambda_DNA-bd_dom_sf"/>
</dbReference>
<dbReference type="HOGENOM" id="CLU_037628_6_2_9"/>
<dbReference type="Gene3D" id="1.10.260.40">
    <property type="entry name" value="lambda repressor-like DNA-binding domains"/>
    <property type="match status" value="1"/>
</dbReference>
<organism evidence="6 7">
    <name type="scientific">Halothermothrix orenii (strain H 168 / OCM 544 / DSM 9562)</name>
    <dbReference type="NCBI Taxonomy" id="373903"/>
    <lineage>
        <taxon>Bacteria</taxon>
        <taxon>Bacillati</taxon>
        <taxon>Bacillota</taxon>
        <taxon>Clostridia</taxon>
        <taxon>Halanaerobiales</taxon>
        <taxon>Halothermotrichaceae</taxon>
        <taxon>Halothermothrix</taxon>
    </lineage>
</organism>
<evidence type="ECO:0000256" key="1">
    <source>
        <dbReference type="ARBA" id="ARBA00023015"/>
    </source>
</evidence>
<dbReference type="GO" id="GO:0008784">
    <property type="term" value="F:alanine racemase activity"/>
    <property type="evidence" value="ECO:0007669"/>
    <property type="project" value="UniProtKB-EC"/>
</dbReference>
<dbReference type="EMBL" id="CP001098">
    <property type="protein sequence ID" value="ACL70369.1"/>
    <property type="molecule type" value="Genomic_DNA"/>
</dbReference>
<reference evidence="6 7" key="1">
    <citation type="journal article" date="2009" name="PLoS ONE">
        <title>Genome analysis of the anaerobic thermohalophilic bacterium Halothermothrix orenii.</title>
        <authorList>
            <person name="Mavromatis K."/>
            <person name="Ivanova N."/>
            <person name="Anderson I."/>
            <person name="Lykidis A."/>
            <person name="Hooper S.D."/>
            <person name="Sun H."/>
            <person name="Kunin V."/>
            <person name="Lapidus A."/>
            <person name="Hugenholtz P."/>
            <person name="Patel B."/>
            <person name="Kyrpides N.C."/>
        </authorList>
    </citation>
    <scope>NUCLEOTIDE SEQUENCE [LARGE SCALE GENOMIC DNA]</scope>
    <source>
        <strain evidence="7">H 168 / OCM 544 / DSM 9562</strain>
    </source>
</reference>
<dbReference type="CDD" id="cd06294">
    <property type="entry name" value="PBP1_MalR-like"/>
    <property type="match status" value="1"/>
</dbReference>
<dbReference type="PANTHER" id="PTHR30146:SF109">
    <property type="entry name" value="HTH-TYPE TRANSCRIPTIONAL REGULATOR GALS"/>
    <property type="match status" value="1"/>
</dbReference>
<dbReference type="PROSITE" id="PS50932">
    <property type="entry name" value="HTH_LACI_2"/>
    <property type="match status" value="1"/>
</dbReference>
<keyword evidence="6" id="KW-0413">Isomerase</keyword>
<keyword evidence="3" id="KW-0804">Transcription</keyword>
<dbReference type="eggNOG" id="COG1609">
    <property type="taxonomic scope" value="Bacteria"/>
</dbReference>
<dbReference type="SUPFAM" id="SSF53822">
    <property type="entry name" value="Periplasmic binding protein-like I"/>
    <property type="match status" value="1"/>
</dbReference>
<feature type="domain" description="HTH lacI-type" evidence="4">
    <location>
        <begin position="4"/>
        <end position="58"/>
    </location>
</feature>
<dbReference type="GO" id="GO:0003700">
    <property type="term" value="F:DNA-binding transcription factor activity"/>
    <property type="evidence" value="ECO:0007669"/>
    <property type="project" value="TreeGrafter"/>
</dbReference>
<dbReference type="GO" id="GO:0000976">
    <property type="term" value="F:transcription cis-regulatory region binding"/>
    <property type="evidence" value="ECO:0007669"/>
    <property type="project" value="TreeGrafter"/>
</dbReference>
<evidence type="ECO:0000259" key="5">
    <source>
        <dbReference type="PROSITE" id="PS50943"/>
    </source>
</evidence>
<evidence type="ECO:0000313" key="6">
    <source>
        <dbReference type="EMBL" id="ACL70369.1"/>
    </source>
</evidence>
<keyword evidence="1" id="KW-0805">Transcription regulation</keyword>
<dbReference type="PROSITE" id="PS50943">
    <property type="entry name" value="HTH_CROC1"/>
    <property type="match status" value="1"/>
</dbReference>
<feature type="domain" description="HTH cro/C1-type" evidence="5">
    <location>
        <begin position="2"/>
        <end position="48"/>
    </location>
</feature>
<dbReference type="SMART" id="SM00354">
    <property type="entry name" value="HTH_LACI"/>
    <property type="match status" value="1"/>
</dbReference>
<name>B8CYK0_HALOH</name>
<evidence type="ECO:0000259" key="4">
    <source>
        <dbReference type="PROSITE" id="PS50932"/>
    </source>
</evidence>
<evidence type="ECO:0000256" key="3">
    <source>
        <dbReference type="ARBA" id="ARBA00023163"/>
    </source>
</evidence>
<dbReference type="InterPro" id="IPR000843">
    <property type="entry name" value="HTH_LacI"/>
</dbReference>
<dbReference type="EC" id="5.1.1.1" evidence="6"/>
<accession>B8CYK0</accession>
<dbReference type="InterPro" id="IPR046335">
    <property type="entry name" value="LacI/GalR-like_sensor"/>
</dbReference>
<sequence>MKNVTIKDVAKYADVSPSTVSRVISNSPSISPETQQRVREAMKKLGYHPNVIARSLVKQKTNTIGLVLSRPTKAAFANPFFPGIIQGIASVAQEEHFSLVLAAAKDYREEHAEALKMLRNRRVDGIILMASRVNDDLIKQLQDNRSKFILIGRSLEIKDIPLVNNDNIEAAYKAVKYLHKRGYEKVALICGPEEYVVSQDRLTGYKKALEEAGQGFDKSLVMYTNFTFEDGYDATKKLMAKKDFDAIFAVDDLLALGALRAAQDSGLKVPDDMGIVGFNDDPMVSYVKPALTTVRIPIVEMGEKAARMLIRIITEEDYNGEEQIIPTEILPRGSTR</sequence>
<dbReference type="STRING" id="373903.Hore_16200"/>
<dbReference type="KEGG" id="hor:Hore_16200"/>
<evidence type="ECO:0000313" key="7">
    <source>
        <dbReference type="Proteomes" id="UP000000719"/>
    </source>
</evidence>
<proteinExistence type="predicted"/>
<evidence type="ECO:0000256" key="2">
    <source>
        <dbReference type="ARBA" id="ARBA00023125"/>
    </source>
</evidence>
<keyword evidence="2" id="KW-0238">DNA-binding</keyword>
<dbReference type="RefSeq" id="WP_012636552.1">
    <property type="nucleotide sequence ID" value="NC_011899.1"/>
</dbReference>
<protein>
    <submittedName>
        <fullName evidence="6">Transcriptional regulator, LacI family</fullName>
        <ecNumber evidence="6">5.1.1.1</ecNumber>
    </submittedName>
</protein>
<dbReference type="OrthoDB" id="9788209at2"/>
<dbReference type="InterPro" id="IPR001387">
    <property type="entry name" value="Cro/C1-type_HTH"/>
</dbReference>
<dbReference type="CDD" id="cd01392">
    <property type="entry name" value="HTH_LacI"/>
    <property type="match status" value="1"/>
</dbReference>
<dbReference type="InterPro" id="IPR028082">
    <property type="entry name" value="Peripla_BP_I"/>
</dbReference>
<dbReference type="SUPFAM" id="SSF47413">
    <property type="entry name" value="lambda repressor-like DNA-binding domains"/>
    <property type="match status" value="1"/>
</dbReference>
<dbReference type="Proteomes" id="UP000000719">
    <property type="component" value="Chromosome"/>
</dbReference>
<dbReference type="Pfam" id="PF13377">
    <property type="entry name" value="Peripla_BP_3"/>
    <property type="match status" value="1"/>
</dbReference>
<keyword evidence="7" id="KW-1185">Reference proteome</keyword>
<dbReference type="PROSITE" id="PS00356">
    <property type="entry name" value="HTH_LACI_1"/>
    <property type="match status" value="1"/>
</dbReference>